<dbReference type="PANTHER" id="PTHR28678:SF1">
    <property type="entry name" value="CODANIN-1"/>
    <property type="match status" value="1"/>
</dbReference>
<evidence type="ECO:0000313" key="4">
    <source>
        <dbReference type="RefSeq" id="XP_050558182.1"/>
    </source>
</evidence>
<dbReference type="RefSeq" id="XP_050558182.1">
    <property type="nucleotide sequence ID" value="XM_050702225.1"/>
</dbReference>
<feature type="compositionally biased region" description="Polar residues" evidence="1">
    <location>
        <begin position="1672"/>
        <end position="1689"/>
    </location>
</feature>
<dbReference type="GeneID" id="118280365"/>
<name>A0A9R0F2H4_SPOFR</name>
<feature type="compositionally biased region" description="Basic residues" evidence="1">
    <location>
        <begin position="119"/>
        <end position="129"/>
    </location>
</feature>
<feature type="compositionally biased region" description="Polar residues" evidence="1">
    <location>
        <begin position="1244"/>
        <end position="1261"/>
    </location>
</feature>
<dbReference type="InterPro" id="IPR028171">
    <property type="entry name" value="Codanin-1_C"/>
</dbReference>
<dbReference type="PANTHER" id="PTHR28678">
    <property type="entry name" value="CODANIN-1"/>
    <property type="match status" value="1"/>
</dbReference>
<feature type="compositionally biased region" description="Basic and acidic residues" evidence="1">
    <location>
        <begin position="1182"/>
        <end position="1195"/>
    </location>
</feature>
<evidence type="ECO:0000256" key="1">
    <source>
        <dbReference type="SAM" id="MobiDB-lite"/>
    </source>
</evidence>
<evidence type="ECO:0000259" key="2">
    <source>
        <dbReference type="Pfam" id="PF15296"/>
    </source>
</evidence>
<organism evidence="3 4">
    <name type="scientific">Spodoptera frugiperda</name>
    <name type="common">Fall armyworm</name>
    <dbReference type="NCBI Taxonomy" id="7108"/>
    <lineage>
        <taxon>Eukaryota</taxon>
        <taxon>Metazoa</taxon>
        <taxon>Ecdysozoa</taxon>
        <taxon>Arthropoda</taxon>
        <taxon>Hexapoda</taxon>
        <taxon>Insecta</taxon>
        <taxon>Pterygota</taxon>
        <taxon>Neoptera</taxon>
        <taxon>Endopterygota</taxon>
        <taxon>Lepidoptera</taxon>
        <taxon>Glossata</taxon>
        <taxon>Ditrysia</taxon>
        <taxon>Noctuoidea</taxon>
        <taxon>Noctuidae</taxon>
        <taxon>Amphipyrinae</taxon>
        <taxon>Spodoptera</taxon>
    </lineage>
</organism>
<reference evidence="4" key="1">
    <citation type="submission" date="2025-08" db="UniProtKB">
        <authorList>
            <consortium name="RefSeq"/>
        </authorList>
    </citation>
    <scope>IDENTIFICATION</scope>
    <source>
        <tissue evidence="4">Whole larval tissue</tissue>
    </source>
</reference>
<accession>A0A9R0F2H4</accession>
<dbReference type="GO" id="GO:0005634">
    <property type="term" value="C:nucleus"/>
    <property type="evidence" value="ECO:0007669"/>
    <property type="project" value="TreeGrafter"/>
</dbReference>
<feature type="region of interest" description="Disordered" evidence="1">
    <location>
        <begin position="1672"/>
        <end position="1694"/>
    </location>
</feature>
<proteinExistence type="predicted"/>
<dbReference type="Pfam" id="PF15296">
    <property type="entry name" value="Codanin-1_C"/>
    <property type="match status" value="1"/>
</dbReference>
<feature type="compositionally biased region" description="Basic and acidic residues" evidence="1">
    <location>
        <begin position="1610"/>
        <end position="1623"/>
    </location>
</feature>
<feature type="region of interest" description="Disordered" evidence="1">
    <location>
        <begin position="78"/>
        <end position="180"/>
    </location>
</feature>
<feature type="compositionally biased region" description="Basic and acidic residues" evidence="1">
    <location>
        <begin position="230"/>
        <end position="241"/>
    </location>
</feature>
<dbReference type="InterPro" id="IPR040031">
    <property type="entry name" value="Codanin-1"/>
</dbReference>
<evidence type="ECO:0000313" key="3">
    <source>
        <dbReference type="Proteomes" id="UP000829999"/>
    </source>
</evidence>
<feature type="region of interest" description="Disordered" evidence="1">
    <location>
        <begin position="1244"/>
        <end position="1266"/>
    </location>
</feature>
<dbReference type="Proteomes" id="UP000829999">
    <property type="component" value="Chromosome 21"/>
</dbReference>
<dbReference type="CTD" id="46719"/>
<feature type="region of interest" description="Disordered" evidence="1">
    <location>
        <begin position="1182"/>
        <end position="1218"/>
    </location>
</feature>
<feature type="region of interest" description="Disordered" evidence="1">
    <location>
        <begin position="196"/>
        <end position="243"/>
    </location>
</feature>
<sequence length="1806" mass="202690">MPETIIESVLTGKLDSKLLIKWLNDESLEDISEDCILNCCNKNDFVTCFLSFLRTQTDSILQTNSNAVQILQHSTPEKLLSTRRKHRRSISDPTSEDRTMDSLSVKTDRQRSHESPSKDRKRTGRRVKTKLFNEDKSINQSASSDESRLSTGVDRLILSSTPMKNGMKPSDYPNLSVSSPVTPRSFVKEHYERCDTPRLSHRHSRSQEKSCLGDYMVNVTKSSKKKKGRSSIENDDSKPELDLTNSEMFPEIGARKASSLRSEKRRIKPTNIDKSQKSISLNSFSVESIQTSPSLVEENSVFKQQRIQVKETNSFEAERNFLKQERHKLMEKFNILNTASPQKVIATPQIKITQKNSIEKSQSFIKSDVTKIMCKDKLDLLVEIYEILMTNNLILSLNTEIYFLISILISKQFEDDFVLAQNKLKENDMGYLLKTIHNSTYFAVKSLWHQRVILEVILDKSSLKTLGENKKVRSFYPDLAKFLLNCYGLRCEAENNQDKSRQSESQSNGVVCFNSETDNIDNFPSMLSFQTFKKQRDMFYEIWRWYQDTQSGGSRSSLRGRVKALLCTGAGPCNLAHLANLFTSHMYQHCLPASKQESKLSKLQRRLTCPTAPESHRLPQFSQQEMFYKDFIINAENESFRVHLRDAIASEICVLDGTHITSDDRGNSNIEITKEYLALSKKLGLLAKFLGFLASLPYTQFTIDATNKNAVTKVISREVNYATPKEKVLANDLALRNYSQPAIDLLGILKNALENGRLSISLPWIVHYLSMLDYTSLRITYYQNLLKILFEIHTNRLKINNTTLKKNTIIYLKSILGWLFDLPHFPQDLFYENRLNVSGGSDLLIDTCELVDESVIIELCPHLRDLNVLLSTCRVSQDQKDMASYRHITPVSLTLNPEDRIKNKEKELQARLEEELLKSQPSSTRRVLELVIERVTSACVRELSAHTLTEVRERASRAVAKMVANYQGDQAGLVPAAQQIYAAHLQLLRSAALEAGRGSVRRRGEAAVAALLAAAPPPLVALVVRAATTKLAKWLHDNWTTHAVLCKDIESEVKTLVALGDLGITTCHKNSVDVSAMTTPGAQFSAQHVSAAACVINLKEQVCLLLEGAESPCLPLVLSSCAAACGGGNMFVRPPTQRAILQLSVDLCVVFVSRKPKEVNESFLLKLHAIWNVCCPDRKRSPPQEITLPERREELSPQFRNFEDEERAPTPISDEEVPTKIVILNPNSENLQPNSENLLQDSEKLQQNSESLPQKSGSQGQEGDDSDVNLEFFDRILCPRNIMLLSDGKSVDVWEAMATVLVFLLKHDYLSEDSLTEQCLAVYRQDWSQSVLESLSTCMKSVSARWSRSSTGKFTLFLDFLAEYCGDMDYDPSDPIEGFVLATSRPTRQSVHIYVVCVACLVPAAQQIYAAHLQLLRSAALEAGRGSARRRGEAAVAALLAAAPPPLVALVVRAATTKLAKWLHDNWTTHAVLCKDIESEVKTLVALGDLGITTCHKNSVDVSAMTTPGAQFSAQHVSAAACVINLKEQVCLLLEGAESPCLPLVLSSCAAACGGGNMFVRPPTQRAILQLSVDLCVVYVSRKPKEVNESFLLKLHAIWNVCCPDRKRSPPQEITLPERREELSPQFRNFEDEERAPTPISDEEVPTKIVILNPNSENVQPNSENLLQDSEKLQQNSESLPQKSGSQGQEGDDSDVNLEFFDRILCPRNIMLLSDGKSVDVWEAMATVLVFLLKHDYLSEDSLTEQCLAVYRQDWSQSVLESLSTCMKSVSARWSRSSTGKFTLFLDFLAEYCGDMDYDPSDPIEG</sequence>
<feature type="domain" description="Codanin-1 C-terminal" evidence="2">
    <location>
        <begin position="846"/>
        <end position="959"/>
    </location>
</feature>
<feature type="region of interest" description="Disordered" evidence="1">
    <location>
        <begin position="1610"/>
        <end position="1646"/>
    </location>
</feature>
<keyword evidence="3" id="KW-1185">Reference proteome</keyword>
<feature type="compositionally biased region" description="Basic and acidic residues" evidence="1">
    <location>
        <begin position="95"/>
        <end position="118"/>
    </location>
</feature>
<protein>
    <submittedName>
        <fullName evidence="4">Uncharacterized protein LOC118280365</fullName>
    </submittedName>
</protein>
<dbReference type="OrthoDB" id="20982at2759"/>
<gene>
    <name evidence="4" type="primary">LOC118280365</name>
</gene>
<dbReference type="GO" id="GO:0006325">
    <property type="term" value="P:chromatin organization"/>
    <property type="evidence" value="ECO:0007669"/>
    <property type="project" value="TreeGrafter"/>
</dbReference>